<sequence>MDEVTALNYYIMERTLKTPVNQRVLLEDAKIDITKPTYHTEGVITPQQKVLDVQRALLSKYVSELKGGSK</sequence>
<accession>A0A940SYF2</accession>
<protein>
    <submittedName>
        <fullName evidence="1">Uncharacterized protein</fullName>
    </submittedName>
</protein>
<evidence type="ECO:0000313" key="1">
    <source>
        <dbReference type="EMBL" id="MBP1044396.1"/>
    </source>
</evidence>
<dbReference type="Proteomes" id="UP000674938">
    <property type="component" value="Unassembled WGS sequence"/>
</dbReference>
<evidence type="ECO:0000313" key="2">
    <source>
        <dbReference type="Proteomes" id="UP000674938"/>
    </source>
</evidence>
<dbReference type="EMBL" id="JAEEGA010000027">
    <property type="protein sequence ID" value="MBP1044396.1"/>
    <property type="molecule type" value="Genomic_DNA"/>
</dbReference>
<comment type="caution">
    <text evidence="1">The sequence shown here is derived from an EMBL/GenBank/DDBJ whole genome shotgun (WGS) entry which is preliminary data.</text>
</comment>
<dbReference type="AlphaFoldDB" id="A0A940SYF2"/>
<organism evidence="1 2">
    <name type="scientific">Vagococcus allomyrinae</name>
    <dbReference type="NCBI Taxonomy" id="2794353"/>
    <lineage>
        <taxon>Bacteria</taxon>
        <taxon>Bacillati</taxon>
        <taxon>Bacillota</taxon>
        <taxon>Bacilli</taxon>
        <taxon>Lactobacillales</taxon>
        <taxon>Enterococcaceae</taxon>
        <taxon>Vagococcus</taxon>
    </lineage>
</organism>
<dbReference type="RefSeq" id="WP_209532845.1">
    <property type="nucleotide sequence ID" value="NZ_JAEEGA010000027.1"/>
</dbReference>
<gene>
    <name evidence="1" type="ORF">I6N95_25640</name>
</gene>
<name>A0A940SYF2_9ENTE</name>
<reference evidence="1" key="1">
    <citation type="submission" date="2020-12" db="EMBL/GenBank/DDBJ databases">
        <title>Vagococcus allomyrinae sp. nov. and Enterococcus lavae sp. nov., isolated from the larvae of Allomyrina dichotoma.</title>
        <authorList>
            <person name="Lee S.D."/>
        </authorList>
    </citation>
    <scope>NUCLEOTIDE SEQUENCE</scope>
    <source>
        <strain evidence="1">BWB3-3</strain>
    </source>
</reference>
<keyword evidence="2" id="KW-1185">Reference proteome</keyword>
<proteinExistence type="predicted"/>